<accession>A0A2A5C5X2</accession>
<evidence type="ECO:0000313" key="1">
    <source>
        <dbReference type="EMBL" id="PCJ38995.1"/>
    </source>
</evidence>
<comment type="caution">
    <text evidence="1">The sequence shown here is derived from an EMBL/GenBank/DDBJ whole genome shotgun (WGS) entry which is preliminary data.</text>
</comment>
<proteinExistence type="predicted"/>
<dbReference type="Proteomes" id="UP000228987">
    <property type="component" value="Unassembled WGS sequence"/>
</dbReference>
<organism evidence="1 2">
    <name type="scientific">SAR86 cluster bacterium</name>
    <dbReference type="NCBI Taxonomy" id="2030880"/>
    <lineage>
        <taxon>Bacteria</taxon>
        <taxon>Pseudomonadati</taxon>
        <taxon>Pseudomonadota</taxon>
        <taxon>Gammaproteobacteria</taxon>
        <taxon>SAR86 cluster</taxon>
    </lineage>
</organism>
<name>A0A2A5C5X2_9GAMM</name>
<gene>
    <name evidence="1" type="ORF">COA71_14700</name>
</gene>
<evidence type="ECO:0000313" key="2">
    <source>
        <dbReference type="Proteomes" id="UP000228987"/>
    </source>
</evidence>
<protein>
    <submittedName>
        <fullName evidence="1">Uncharacterized protein</fullName>
    </submittedName>
</protein>
<reference evidence="2" key="1">
    <citation type="submission" date="2017-08" db="EMBL/GenBank/DDBJ databases">
        <title>A dynamic microbial community with high functional redundancy inhabits the cold, oxic subseafloor aquifer.</title>
        <authorList>
            <person name="Tully B.J."/>
            <person name="Wheat C.G."/>
            <person name="Glazer B.T."/>
            <person name="Huber J.A."/>
        </authorList>
    </citation>
    <scope>NUCLEOTIDE SEQUENCE [LARGE SCALE GENOMIC DNA]</scope>
</reference>
<dbReference type="AlphaFoldDB" id="A0A2A5C5X2"/>
<sequence length="63" mass="7292">MKMTLNKYDTKLDELKKNTLEQLSSHQHLLRSHATDPDVPWEIKNCIHFCLGALAECGMLEHD</sequence>
<dbReference type="EMBL" id="NVWI01000021">
    <property type="protein sequence ID" value="PCJ38995.1"/>
    <property type="molecule type" value="Genomic_DNA"/>
</dbReference>